<gene>
    <name evidence="1" type="ORF">MU0083_000559</name>
</gene>
<accession>A0ABM9L7J8</accession>
<protein>
    <submittedName>
        <fullName evidence="1">SEC-C metal-binding domain-containing protein</fullName>
    </submittedName>
</protein>
<reference evidence="1 2" key="1">
    <citation type="submission" date="2023-08" db="EMBL/GenBank/DDBJ databases">
        <authorList>
            <person name="Folkvardsen B D."/>
            <person name="Norman A."/>
        </authorList>
    </citation>
    <scope>NUCLEOTIDE SEQUENCE [LARGE SCALE GENOMIC DNA]</scope>
    <source>
        <strain evidence="1 2">Mu0083</strain>
    </source>
</reference>
<evidence type="ECO:0000313" key="1">
    <source>
        <dbReference type="EMBL" id="CAJ1493918.1"/>
    </source>
</evidence>
<organism evidence="1 2">
    <name type="scientific">[Mycobacterium] kokjensenii</name>
    <dbReference type="NCBI Taxonomy" id="3064287"/>
    <lineage>
        <taxon>Bacteria</taxon>
        <taxon>Bacillati</taxon>
        <taxon>Actinomycetota</taxon>
        <taxon>Actinomycetes</taxon>
        <taxon>Mycobacteriales</taxon>
        <taxon>Mycobacteriaceae</taxon>
        <taxon>Mycolicibacter</taxon>
    </lineage>
</organism>
<dbReference type="SUPFAM" id="SSF103642">
    <property type="entry name" value="Sec-C motif"/>
    <property type="match status" value="1"/>
</dbReference>
<proteinExistence type="predicted"/>
<dbReference type="InterPro" id="IPR004027">
    <property type="entry name" value="SEC_C_motif"/>
</dbReference>
<dbReference type="EMBL" id="OY726394">
    <property type="protein sequence ID" value="CAJ1493918.1"/>
    <property type="molecule type" value="Genomic_DNA"/>
</dbReference>
<dbReference type="Pfam" id="PF13432">
    <property type="entry name" value="TPR_16"/>
    <property type="match status" value="1"/>
</dbReference>
<dbReference type="Gene3D" id="3.10.450.50">
    <property type="match status" value="1"/>
</dbReference>
<name>A0ABM9L7J8_9MYCO</name>
<evidence type="ECO:0000313" key="2">
    <source>
        <dbReference type="Proteomes" id="UP001190336"/>
    </source>
</evidence>
<dbReference type="Proteomes" id="UP001190336">
    <property type="component" value="Chromosome"/>
</dbReference>
<dbReference type="SUPFAM" id="SSF48452">
    <property type="entry name" value="TPR-like"/>
    <property type="match status" value="1"/>
</dbReference>
<dbReference type="Pfam" id="PF02810">
    <property type="entry name" value="SEC-C"/>
    <property type="match status" value="1"/>
</dbReference>
<dbReference type="RefSeq" id="WP_308475472.1">
    <property type="nucleotide sequence ID" value="NZ_OY726394.1"/>
</dbReference>
<dbReference type="Gene3D" id="1.25.40.10">
    <property type="entry name" value="Tetratricopeptide repeat domain"/>
    <property type="match status" value="1"/>
</dbReference>
<dbReference type="InterPro" id="IPR011990">
    <property type="entry name" value="TPR-like_helical_dom_sf"/>
</dbReference>
<sequence>MANPWAQLEQELFDAATAEPRDNQRFVTALEQAVQACHTDKRAAKHFELGELYLYLSEEYQALDRYDDALVAADRAVETGLELTPDARCLRAEILMRTGRIAEAEPIWAAVLADTPDDVWLYNNAGLEYAETGDHVTALDWLTKGLQLALATGDPEGAADQLYELRQESLEHLGQSADELQQQAEEFLDALEQDHPEWPMPAEDSPIDPFDKMVLAWLPTGDYDDALAAWPEFAATELMAESAGPLPHSTYCVALQQRLEELSEAGFPTLVIAPVSVAAFTAWCAEADRDPDSAESRIGYAEHLAITDAASLIAWPPGRNYPCWCGSGRKYKKCCAAPGAMAAV</sequence>
<keyword evidence="2" id="KW-1185">Reference proteome</keyword>